<dbReference type="GO" id="GO:0005852">
    <property type="term" value="C:eukaryotic translation initiation factor 3 complex"/>
    <property type="evidence" value="ECO:0007669"/>
    <property type="project" value="InterPro"/>
</dbReference>
<proteinExistence type="predicted"/>
<dbReference type="Pfam" id="PF08597">
    <property type="entry name" value="eIF3_subunit"/>
    <property type="match status" value="1"/>
</dbReference>
<dbReference type="PANTHER" id="PTHR21681">
    <property type="entry name" value="EUKARYOTIC TRANSLATION INITIATION FACTOR 3 SUBUNIT J"/>
    <property type="match status" value="1"/>
</dbReference>
<organism evidence="1 2">
    <name type="scientific">Tetradesmus obliquus</name>
    <name type="common">Green alga</name>
    <name type="synonym">Acutodesmus obliquus</name>
    <dbReference type="NCBI Taxonomy" id="3088"/>
    <lineage>
        <taxon>Eukaryota</taxon>
        <taxon>Viridiplantae</taxon>
        <taxon>Chlorophyta</taxon>
        <taxon>core chlorophytes</taxon>
        <taxon>Chlorophyceae</taxon>
        <taxon>CS clade</taxon>
        <taxon>Sphaeropleales</taxon>
        <taxon>Scenedesmaceae</taxon>
        <taxon>Tetradesmus</taxon>
    </lineage>
</organism>
<dbReference type="InterPro" id="IPR013906">
    <property type="entry name" value="eIF3j"/>
</dbReference>
<dbReference type="PANTHER" id="PTHR21681:SF0">
    <property type="entry name" value="EUKARYOTIC TRANSLATION INITIATION FACTOR 3 SUBUNIT J"/>
    <property type="match status" value="1"/>
</dbReference>
<dbReference type="Proteomes" id="UP000256970">
    <property type="component" value="Unassembled WGS sequence"/>
</dbReference>
<dbReference type="AlphaFoldDB" id="A0A383V9H6"/>
<dbReference type="GO" id="GO:0003743">
    <property type="term" value="F:translation initiation factor activity"/>
    <property type="evidence" value="ECO:0007669"/>
    <property type="project" value="UniProtKB-KW"/>
</dbReference>
<dbReference type="Gene3D" id="1.10.246.60">
    <property type="entry name" value="Eukaryotic translation initiation factor 3 like domains"/>
    <property type="match status" value="1"/>
</dbReference>
<name>A0A383V9H6_TETOB</name>
<dbReference type="STRING" id="3088.A0A383V9H6"/>
<sequence length="240" mass="26327">MADDWEQEDWEAEDFKPSLPAGGAAAAAPAQEFETAGQAILARVAEVDMSKFADEDQEEEEEPVSYHIKPQPKKKVEKKYASKGETVDDTPLDDPEAERLRKQRLEEESDFRAIADMFGGERASMVKQLDSMLPKSVKDFEEAAELLAKLFITPHATNKNYKAFVKALLRVSADPLNSDDAKEIENTAGTLRADKVKAEKAAAAAKKGSKKSINVGRGGGTAGLDDYVYDDAVDDGYDFM</sequence>
<protein>
    <submittedName>
        <fullName evidence="1">Uncharacterized protein</fullName>
    </submittedName>
</protein>
<evidence type="ECO:0000313" key="1">
    <source>
        <dbReference type="EMBL" id="SZX62237.1"/>
    </source>
</evidence>
<reference evidence="1 2" key="1">
    <citation type="submission" date="2016-10" db="EMBL/GenBank/DDBJ databases">
        <authorList>
            <person name="Cai Z."/>
        </authorList>
    </citation>
    <scope>NUCLEOTIDE SEQUENCE [LARGE SCALE GENOMIC DNA]</scope>
</reference>
<dbReference type="EMBL" id="FNXT01000213">
    <property type="protein sequence ID" value="SZX62237.1"/>
    <property type="molecule type" value="Genomic_DNA"/>
</dbReference>
<evidence type="ECO:0000313" key="2">
    <source>
        <dbReference type="Proteomes" id="UP000256970"/>
    </source>
</evidence>
<dbReference type="InterPro" id="IPR023194">
    <property type="entry name" value="eIF3-like_dom_sf"/>
</dbReference>
<keyword evidence="2" id="KW-1185">Reference proteome</keyword>
<gene>
    <name evidence="1" type="ORF">BQ4739_LOCUS2839</name>
</gene>
<accession>A0A383V9H6</accession>